<reference evidence="1 2" key="1">
    <citation type="submission" date="2019-03" db="EMBL/GenBank/DDBJ databases">
        <title>Genomic Encyclopedia of Type Strains, Phase IV (KMG-IV): sequencing the most valuable type-strain genomes for metagenomic binning, comparative biology and taxonomic classification.</title>
        <authorList>
            <person name="Goeker M."/>
        </authorList>
    </citation>
    <scope>NUCLEOTIDE SEQUENCE [LARGE SCALE GENOMIC DNA]</scope>
    <source>
        <strain evidence="1 2">DSM 7445</strain>
    </source>
</reference>
<dbReference type="RefSeq" id="WP_132256748.1">
    <property type="nucleotide sequence ID" value="NZ_SLZQ01000001.1"/>
</dbReference>
<evidence type="ECO:0000313" key="1">
    <source>
        <dbReference type="EMBL" id="TCS39434.1"/>
    </source>
</evidence>
<dbReference type="EMBL" id="SLZQ01000001">
    <property type="protein sequence ID" value="TCS39434.1"/>
    <property type="molecule type" value="Genomic_DNA"/>
</dbReference>
<protein>
    <submittedName>
        <fullName evidence="1">Uncharacterized protein</fullName>
    </submittedName>
</protein>
<dbReference type="Proteomes" id="UP000295382">
    <property type="component" value="Unassembled WGS sequence"/>
</dbReference>
<accession>A0A4R3I2H8</accession>
<dbReference type="OrthoDB" id="8780294at2"/>
<comment type="caution">
    <text evidence="1">The sequence shown here is derived from an EMBL/GenBank/DDBJ whole genome shotgun (WGS) entry which is preliminary data.</text>
</comment>
<keyword evidence="2" id="KW-1185">Reference proteome</keyword>
<gene>
    <name evidence="1" type="ORF">EDC30_101390</name>
</gene>
<proteinExistence type="predicted"/>
<sequence>MTTLAARTIAPALVVLLAAAGLVLTPASSALTIEGLHPLVPLTLHKAAASVKDQRLEVKYPDGRLGIHPWPDYLPRHLRDQLIQAERQLWPSGPSERVAFTRHGETDPWLILGSQSRTTTPILGEWQLVFDEGKWFISDGTKRMPLAEKGRAKQPACIVHAGKRWQIHLLPESSDSTSRSSLSEFEPRASWLALRQ</sequence>
<evidence type="ECO:0000313" key="2">
    <source>
        <dbReference type="Proteomes" id="UP000295382"/>
    </source>
</evidence>
<dbReference type="AlphaFoldDB" id="A0A4R3I2H8"/>
<organism evidence="1 2">
    <name type="scientific">Paucimonas lemoignei</name>
    <name type="common">Pseudomonas lemoignei</name>
    <dbReference type="NCBI Taxonomy" id="29443"/>
    <lineage>
        <taxon>Bacteria</taxon>
        <taxon>Pseudomonadati</taxon>
        <taxon>Pseudomonadota</taxon>
        <taxon>Betaproteobacteria</taxon>
        <taxon>Burkholderiales</taxon>
        <taxon>Burkholderiaceae</taxon>
        <taxon>Paucimonas</taxon>
    </lineage>
</organism>
<name>A0A4R3I2H8_PAULE</name>